<protein>
    <submittedName>
        <fullName evidence="2">Uncharacterized protein</fullName>
    </submittedName>
</protein>
<dbReference type="Proteomes" id="UP001501576">
    <property type="component" value="Unassembled WGS sequence"/>
</dbReference>
<feature type="region of interest" description="Disordered" evidence="1">
    <location>
        <begin position="117"/>
        <end position="137"/>
    </location>
</feature>
<evidence type="ECO:0000313" key="2">
    <source>
        <dbReference type="EMBL" id="GAA0513983.1"/>
    </source>
</evidence>
<proteinExistence type="predicted"/>
<gene>
    <name evidence="2" type="ORF">GCM10010390_15410</name>
</gene>
<organism evidence="2 3">
    <name type="scientific">Streptomyces mordarskii</name>
    <dbReference type="NCBI Taxonomy" id="1226758"/>
    <lineage>
        <taxon>Bacteria</taxon>
        <taxon>Bacillati</taxon>
        <taxon>Actinomycetota</taxon>
        <taxon>Actinomycetes</taxon>
        <taxon>Kitasatosporales</taxon>
        <taxon>Streptomycetaceae</taxon>
        <taxon>Streptomyces</taxon>
    </lineage>
</organism>
<accession>A0ABN1C9F9</accession>
<sequence length="216" mass="22863">MGGTMSVDGRRPQTAEAISRSGRARLRLLSVARDSLSGTTPFTVTFGQVAAKLGGALGGMIHLRDPRQVGIHLVASVGHPLPMGWETLTEEDSAAPVSCLRYGTSVWTPPPPGVFQWPHSPSSPQPPSSAPRRRHASAWKRCGVSALDHGRREALVALSVPAGTHGDLDSTQHDFLRLVADWVAEHLPSARPAATNAGQEVEAVGRDALGGAAWQR</sequence>
<evidence type="ECO:0000256" key="1">
    <source>
        <dbReference type="SAM" id="MobiDB-lite"/>
    </source>
</evidence>
<reference evidence="2 3" key="1">
    <citation type="journal article" date="2019" name="Int. J. Syst. Evol. Microbiol.">
        <title>The Global Catalogue of Microorganisms (GCM) 10K type strain sequencing project: providing services to taxonomists for standard genome sequencing and annotation.</title>
        <authorList>
            <consortium name="The Broad Institute Genomics Platform"/>
            <consortium name="The Broad Institute Genome Sequencing Center for Infectious Disease"/>
            <person name="Wu L."/>
            <person name="Ma J."/>
        </authorList>
    </citation>
    <scope>NUCLEOTIDE SEQUENCE [LARGE SCALE GENOMIC DNA]</scope>
    <source>
        <strain evidence="2 3">JCM 5052</strain>
    </source>
</reference>
<name>A0ABN1C9F9_9ACTN</name>
<comment type="caution">
    <text evidence="2">The sequence shown here is derived from an EMBL/GenBank/DDBJ whole genome shotgun (WGS) entry which is preliminary data.</text>
</comment>
<keyword evidence="3" id="KW-1185">Reference proteome</keyword>
<dbReference type="EMBL" id="BAAABZ010000011">
    <property type="protein sequence ID" value="GAA0513983.1"/>
    <property type="molecule type" value="Genomic_DNA"/>
</dbReference>
<evidence type="ECO:0000313" key="3">
    <source>
        <dbReference type="Proteomes" id="UP001501576"/>
    </source>
</evidence>